<dbReference type="Gene3D" id="3.40.1690.10">
    <property type="entry name" value="secretion proteins EscU"/>
    <property type="match status" value="1"/>
</dbReference>
<dbReference type="STRING" id="1137284.GCA_001418205_00868"/>
<sequence length="379" mass="42184">MAENEDGTEKTEDASSKKLQDAREKGNVARSRDLSSAALLVVSALSMYMVGMLIVDDLMRLYTFNFSLAREDLFDVAMMIRHLYVSIMAAIDSLTIFMLIVAVAGILGSIALGGFNFTLQAVAPKLSKMNPITGLKRMFSVQSLVELLKSTLKILLVGTVAAFVLMHYLPTLTGLAFETIGTALSHTLEILIWAFILVSSSLIIIAAIDVPFQAWQHKDKLKMTKQEVKDEYKQSEGDPQVKGRIRQLQRQAAMRRMMSDVPKADVIITNPTHYSVALKYDQTSGKAPVLLAKGNDFIALKIREIGNFYDIPVIQSPALTRAVYKHTEIGDEIPEGLFKVIAQLLAYVYQLRLARSGEKPPERMPNLDVPEEFQWNGDI</sequence>
<dbReference type="EMBL" id="CYHG01000002">
    <property type="protein sequence ID" value="CUB03024.1"/>
    <property type="molecule type" value="Genomic_DNA"/>
</dbReference>
<keyword evidence="7 13" id="KW-1005">Bacterial flagellum biogenesis</keyword>
<evidence type="ECO:0000256" key="11">
    <source>
        <dbReference type="ARBA" id="ARBA00023225"/>
    </source>
</evidence>
<keyword evidence="16" id="KW-1185">Reference proteome</keyword>
<dbReference type="GO" id="GO:0005886">
    <property type="term" value="C:plasma membrane"/>
    <property type="evidence" value="ECO:0007669"/>
    <property type="project" value="UniProtKB-SubCell"/>
</dbReference>
<dbReference type="RefSeq" id="WP_055461987.1">
    <property type="nucleotide sequence ID" value="NZ_CYHG01000002.1"/>
</dbReference>
<dbReference type="PANTHER" id="PTHR30531">
    <property type="entry name" value="FLAGELLAR BIOSYNTHETIC PROTEIN FLHB"/>
    <property type="match status" value="1"/>
</dbReference>
<evidence type="ECO:0000256" key="7">
    <source>
        <dbReference type="ARBA" id="ARBA00022795"/>
    </source>
</evidence>
<dbReference type="InterPro" id="IPR006136">
    <property type="entry name" value="FlhB"/>
</dbReference>
<evidence type="ECO:0000256" key="14">
    <source>
        <dbReference type="SAM" id="MobiDB-lite"/>
    </source>
</evidence>
<feature type="transmembrane region" description="Helical" evidence="13">
    <location>
        <begin position="97"/>
        <end position="119"/>
    </location>
</feature>
<dbReference type="InterPro" id="IPR029025">
    <property type="entry name" value="T3SS_substrate_exporter_C"/>
</dbReference>
<gene>
    <name evidence="13" type="primary">flhB</name>
    <name evidence="15" type="ORF">Ga0061065_102363</name>
</gene>
<keyword evidence="4 13" id="KW-0813">Transport</keyword>
<evidence type="ECO:0000256" key="12">
    <source>
        <dbReference type="ARBA" id="ARBA00025078"/>
    </source>
</evidence>
<organism evidence="15 16">
    <name type="scientific">Marinomonas fungiae</name>
    <dbReference type="NCBI Taxonomy" id="1137284"/>
    <lineage>
        <taxon>Bacteria</taxon>
        <taxon>Pseudomonadati</taxon>
        <taxon>Pseudomonadota</taxon>
        <taxon>Gammaproteobacteria</taxon>
        <taxon>Oceanospirillales</taxon>
        <taxon>Oceanospirillaceae</taxon>
        <taxon>Marinomonas</taxon>
    </lineage>
</organism>
<dbReference type="GO" id="GO:0009306">
    <property type="term" value="P:protein secretion"/>
    <property type="evidence" value="ECO:0007669"/>
    <property type="project" value="InterPro"/>
</dbReference>
<keyword evidence="6 13" id="KW-0812">Transmembrane</keyword>
<dbReference type="Proteomes" id="UP000182769">
    <property type="component" value="Unassembled WGS sequence"/>
</dbReference>
<dbReference type="PANTHER" id="PTHR30531:SF12">
    <property type="entry name" value="FLAGELLAR BIOSYNTHETIC PROTEIN FLHB"/>
    <property type="match status" value="1"/>
</dbReference>
<keyword evidence="5 13" id="KW-1003">Cell membrane</keyword>
<evidence type="ECO:0000256" key="1">
    <source>
        <dbReference type="ARBA" id="ARBA00004651"/>
    </source>
</evidence>
<evidence type="ECO:0000256" key="9">
    <source>
        <dbReference type="ARBA" id="ARBA00022989"/>
    </source>
</evidence>
<reference evidence="16" key="1">
    <citation type="submission" date="2015-08" db="EMBL/GenBank/DDBJ databases">
        <authorList>
            <person name="Varghese N."/>
        </authorList>
    </citation>
    <scope>NUCLEOTIDE SEQUENCE [LARGE SCALE GENOMIC DNA]</scope>
    <source>
        <strain evidence="16">JCM 18476</strain>
    </source>
</reference>
<evidence type="ECO:0000256" key="4">
    <source>
        <dbReference type="ARBA" id="ARBA00022448"/>
    </source>
</evidence>
<accession>A0A0K6IIU5</accession>
<comment type="subcellular location">
    <subcellularLocation>
        <location evidence="1">Cell membrane</location>
        <topology evidence="1">Multi-pass membrane protein</topology>
    </subcellularLocation>
</comment>
<dbReference type="InterPro" id="IPR006135">
    <property type="entry name" value="T3SS_substrate_exporter"/>
</dbReference>
<evidence type="ECO:0000256" key="10">
    <source>
        <dbReference type="ARBA" id="ARBA00023136"/>
    </source>
</evidence>
<evidence type="ECO:0000313" key="16">
    <source>
        <dbReference type="Proteomes" id="UP000182769"/>
    </source>
</evidence>
<keyword evidence="15" id="KW-0282">Flagellum</keyword>
<evidence type="ECO:0000256" key="3">
    <source>
        <dbReference type="ARBA" id="ARBA00021622"/>
    </source>
</evidence>
<keyword evidence="15" id="KW-0966">Cell projection</keyword>
<keyword evidence="10 13" id="KW-0472">Membrane</keyword>
<feature type="compositionally biased region" description="Basic and acidic residues" evidence="14">
    <location>
        <begin position="7"/>
        <end position="27"/>
    </location>
</feature>
<keyword evidence="8 13" id="KW-0653">Protein transport</keyword>
<dbReference type="NCBIfam" id="TIGR00328">
    <property type="entry name" value="flhB"/>
    <property type="match status" value="1"/>
</dbReference>
<feature type="region of interest" description="Disordered" evidence="14">
    <location>
        <begin position="1"/>
        <end position="27"/>
    </location>
</feature>
<proteinExistence type="inferred from homology"/>
<protein>
    <recommendedName>
        <fullName evidence="3 13">Flagellar biosynthetic protein FlhB</fullName>
    </recommendedName>
</protein>
<dbReference type="SUPFAM" id="SSF160544">
    <property type="entry name" value="EscU C-terminal domain-like"/>
    <property type="match status" value="1"/>
</dbReference>
<feature type="transmembrane region" description="Helical" evidence="13">
    <location>
        <begin position="190"/>
        <end position="212"/>
    </location>
</feature>
<dbReference type="Pfam" id="PF01312">
    <property type="entry name" value="Bac_export_2"/>
    <property type="match status" value="1"/>
</dbReference>
<evidence type="ECO:0000256" key="5">
    <source>
        <dbReference type="ARBA" id="ARBA00022475"/>
    </source>
</evidence>
<dbReference type="Gene3D" id="6.10.250.2080">
    <property type="match status" value="1"/>
</dbReference>
<evidence type="ECO:0000256" key="13">
    <source>
        <dbReference type="RuleBase" id="RU364091"/>
    </source>
</evidence>
<comment type="function">
    <text evidence="12 13">Required for formation of the rod structure in the basal body of the flagellar apparatus. Together with FliI and FliH, may constitute the export apparatus of flagellin.</text>
</comment>
<feature type="transmembrane region" description="Helical" evidence="13">
    <location>
        <begin position="34"/>
        <end position="53"/>
    </location>
</feature>
<name>A0A0K6IIU5_9GAMM</name>
<evidence type="ECO:0000256" key="8">
    <source>
        <dbReference type="ARBA" id="ARBA00022927"/>
    </source>
</evidence>
<evidence type="ECO:0000256" key="2">
    <source>
        <dbReference type="ARBA" id="ARBA00010690"/>
    </source>
</evidence>
<keyword evidence="9 13" id="KW-1133">Transmembrane helix</keyword>
<dbReference type="OrthoDB" id="9807950at2"/>
<keyword evidence="15" id="KW-0969">Cilium</keyword>
<dbReference type="GO" id="GO:0044780">
    <property type="term" value="P:bacterial-type flagellum assembly"/>
    <property type="evidence" value="ECO:0007669"/>
    <property type="project" value="InterPro"/>
</dbReference>
<feature type="transmembrane region" description="Helical" evidence="13">
    <location>
        <begin position="152"/>
        <end position="170"/>
    </location>
</feature>
<evidence type="ECO:0000313" key="15">
    <source>
        <dbReference type="EMBL" id="CUB03024.1"/>
    </source>
</evidence>
<dbReference type="PRINTS" id="PR00950">
    <property type="entry name" value="TYPE3IMSPROT"/>
</dbReference>
<keyword evidence="11 13" id="KW-1006">Bacterial flagellum protein export</keyword>
<dbReference type="AlphaFoldDB" id="A0A0K6IIU5"/>
<comment type="similarity">
    <text evidence="2 13">Belongs to the type III secretion exporter family.</text>
</comment>
<evidence type="ECO:0000256" key="6">
    <source>
        <dbReference type="ARBA" id="ARBA00022692"/>
    </source>
</evidence>